<dbReference type="InterPro" id="IPR006119">
    <property type="entry name" value="Resolv_N"/>
</dbReference>
<dbReference type="Pfam" id="PF07508">
    <property type="entry name" value="Recombinase"/>
    <property type="match status" value="1"/>
</dbReference>
<dbReference type="Pfam" id="PF00239">
    <property type="entry name" value="Resolvase"/>
    <property type="match status" value="1"/>
</dbReference>
<dbReference type="InterPro" id="IPR038109">
    <property type="entry name" value="DNA_bind_recomb_sf"/>
</dbReference>
<dbReference type="InterPro" id="IPR050639">
    <property type="entry name" value="SSR_resolvase"/>
</dbReference>
<sequence length="555" mass="64413">MNDLFSMENKYRKSHVTDDILDEFGQRQIVIGVLERVSTDMQANEGDSLEMQRELAQEHAKNINGTIYKFYTEEGVSASKVRIEKRQKLQELIQDVSHGKVNYIIAYKRDRIFRNAQEYMWFIQFLVDNNCEIYLTAREEQQIDLSAFKVAGAAKMMEVMMAMISEMESATTSTRVSDTMINLAKKGEYTGGSTPIGYHRVEGKFLPMDGVNELFAKIEDLYLQGFGLFSIAKWLNGGEVKGLVALKNPIPKPIENKTSDIWNHRNINTILFNPIYTGHFSYQSKKNLDLNRFISKNELIEPIRTEKRQRELNAFYNKKIKNARPARAYNTSFLLSGLLYCAECGEKMMTSTTQPKNSDKKHSYYRCKSQGTNYYKTKCENHGYRKEEIETFVLKAAKEKSVDLIGNFLDLEVHKIVQEKIKIEKKTNVNHADVLKDKIKDFEKKLNRYTELVEELDSSEEDIGLQKIYMKKQLDILKELNDLRKTYASLDAEDNKNSNDNFTHEEDFMNLAKEIGNIIETSPVHLQKQFLENLFTVIYVDKNRRIKMVTKDGLT</sequence>
<dbReference type="Gene3D" id="3.90.1750.20">
    <property type="entry name" value="Putative Large Serine Recombinase, Chain B, Domain 2"/>
    <property type="match status" value="1"/>
</dbReference>
<evidence type="ECO:0000313" key="4">
    <source>
        <dbReference type="Proteomes" id="UP000237319"/>
    </source>
</evidence>
<reference evidence="3 4" key="1">
    <citation type="submission" date="2017-11" db="EMBL/GenBank/DDBJ databases">
        <title>Genome sequence of Lysinibacillus sphaericus, a lignin-degrading bacteria isolated from municipal solid waste soil.</title>
        <authorList>
            <person name="Persinoti G.F."/>
            <person name="Paixao D.A."/>
            <person name="Bugg T.D."/>
            <person name="Squina F.M."/>
        </authorList>
    </citation>
    <scope>NUCLEOTIDE SEQUENCE [LARGE SCALE GENOMIC DNA]</scope>
    <source>
        <strain evidence="3 4">A1</strain>
    </source>
</reference>
<dbReference type="GO" id="GO:0000150">
    <property type="term" value="F:DNA strand exchange activity"/>
    <property type="evidence" value="ECO:0007669"/>
    <property type="project" value="InterPro"/>
</dbReference>
<accession>A0A2S5D0D3</accession>
<feature type="coiled-coil region" evidence="1">
    <location>
        <begin position="432"/>
        <end position="462"/>
    </location>
</feature>
<dbReference type="AlphaFoldDB" id="A0A2S5D0D3"/>
<dbReference type="Gene3D" id="3.40.50.1390">
    <property type="entry name" value="Resolvase, N-terminal catalytic domain"/>
    <property type="match status" value="1"/>
</dbReference>
<dbReference type="PANTHER" id="PTHR30461">
    <property type="entry name" value="DNA-INVERTASE FROM LAMBDOID PROPHAGE"/>
    <property type="match status" value="1"/>
</dbReference>
<dbReference type="SUPFAM" id="SSF53041">
    <property type="entry name" value="Resolvase-like"/>
    <property type="match status" value="1"/>
</dbReference>
<dbReference type="EMBL" id="PGLV01000001">
    <property type="protein sequence ID" value="POZ56457.1"/>
    <property type="molecule type" value="Genomic_DNA"/>
</dbReference>
<dbReference type="InterPro" id="IPR011109">
    <property type="entry name" value="DNA_bind_recombinase_dom"/>
</dbReference>
<keyword evidence="4" id="KW-1185">Reference proteome</keyword>
<dbReference type="CDD" id="cd00338">
    <property type="entry name" value="Ser_Recombinase"/>
    <property type="match status" value="1"/>
</dbReference>
<dbReference type="PANTHER" id="PTHR30461:SF23">
    <property type="entry name" value="DNA RECOMBINASE-RELATED"/>
    <property type="match status" value="1"/>
</dbReference>
<evidence type="ECO:0000259" key="2">
    <source>
        <dbReference type="PROSITE" id="PS51736"/>
    </source>
</evidence>
<dbReference type="SMART" id="SM00857">
    <property type="entry name" value="Resolvase"/>
    <property type="match status" value="1"/>
</dbReference>
<name>A0A2S5D0D3_LYSSH</name>
<evidence type="ECO:0000313" key="3">
    <source>
        <dbReference type="EMBL" id="POZ56457.1"/>
    </source>
</evidence>
<comment type="caution">
    <text evidence="3">The sequence shown here is derived from an EMBL/GenBank/DDBJ whole genome shotgun (WGS) entry which is preliminary data.</text>
</comment>
<dbReference type="PROSITE" id="PS51736">
    <property type="entry name" value="RECOMBINASES_3"/>
    <property type="match status" value="1"/>
</dbReference>
<dbReference type="Pfam" id="PF13408">
    <property type="entry name" value="Zn_ribbon_recom"/>
    <property type="match status" value="1"/>
</dbReference>
<keyword evidence="1" id="KW-0175">Coiled coil</keyword>
<dbReference type="InterPro" id="IPR025827">
    <property type="entry name" value="Zn_ribbon_recom_dom"/>
</dbReference>
<evidence type="ECO:0000256" key="1">
    <source>
        <dbReference type="SAM" id="Coils"/>
    </source>
</evidence>
<dbReference type="GO" id="GO:0003677">
    <property type="term" value="F:DNA binding"/>
    <property type="evidence" value="ECO:0007669"/>
    <property type="project" value="InterPro"/>
</dbReference>
<protein>
    <recommendedName>
        <fullName evidence="2">Resolvase/invertase-type recombinase catalytic domain-containing protein</fullName>
    </recommendedName>
</protein>
<proteinExistence type="predicted"/>
<organism evidence="3 4">
    <name type="scientific">Lysinibacillus sphaericus</name>
    <name type="common">Bacillus sphaericus</name>
    <dbReference type="NCBI Taxonomy" id="1421"/>
    <lineage>
        <taxon>Bacteria</taxon>
        <taxon>Bacillati</taxon>
        <taxon>Bacillota</taxon>
        <taxon>Bacilli</taxon>
        <taxon>Bacillales</taxon>
        <taxon>Bacillaceae</taxon>
        <taxon>Lysinibacillus</taxon>
    </lineage>
</organism>
<dbReference type="Proteomes" id="UP000237319">
    <property type="component" value="Unassembled WGS sequence"/>
</dbReference>
<feature type="domain" description="Resolvase/invertase-type recombinase catalytic" evidence="2">
    <location>
        <begin position="30"/>
        <end position="187"/>
    </location>
</feature>
<gene>
    <name evidence="3" type="ORF">LYSIN_01240</name>
</gene>
<dbReference type="RefSeq" id="WP_103976581.1">
    <property type="nucleotide sequence ID" value="NZ_PGLV01000001.1"/>
</dbReference>
<dbReference type="InterPro" id="IPR036162">
    <property type="entry name" value="Resolvase-like_N_sf"/>
</dbReference>